<reference evidence="2" key="2">
    <citation type="submission" date="2023-05" db="EMBL/GenBank/DDBJ databases">
        <authorList>
            <consortium name="Lawrence Berkeley National Laboratory"/>
            <person name="Steindorff A."/>
            <person name="Hensen N."/>
            <person name="Bonometti L."/>
            <person name="Westerberg I."/>
            <person name="Brannstrom I.O."/>
            <person name="Guillou S."/>
            <person name="Cros-Aarteil S."/>
            <person name="Calhoun S."/>
            <person name="Haridas S."/>
            <person name="Kuo A."/>
            <person name="Mondo S."/>
            <person name="Pangilinan J."/>
            <person name="Riley R."/>
            <person name="Labutti K."/>
            <person name="Andreopoulos B."/>
            <person name="Lipzen A."/>
            <person name="Chen C."/>
            <person name="Yanf M."/>
            <person name="Daum C."/>
            <person name="Ng V."/>
            <person name="Clum A."/>
            <person name="Ohm R."/>
            <person name="Martin F."/>
            <person name="Silar P."/>
            <person name="Natvig D."/>
            <person name="Lalanne C."/>
            <person name="Gautier V."/>
            <person name="Ament-Velasquez S.L."/>
            <person name="Kruys A."/>
            <person name="Hutchinson M.I."/>
            <person name="Powell A.J."/>
            <person name="Barry K."/>
            <person name="Miller A.N."/>
            <person name="Grigoriev I.V."/>
            <person name="Debuchy R."/>
            <person name="Gladieux P."/>
            <person name="Thoren M.H."/>
            <person name="Johannesson H."/>
        </authorList>
    </citation>
    <scope>NUCLEOTIDE SEQUENCE</scope>
    <source>
        <strain evidence="2">CBS 538.74</strain>
    </source>
</reference>
<name>A0AAN6VSM4_9PEZI</name>
<sequence>MATSSMGAGTNPGMAYQPLNSSVFRLLTAALAFAGIIIWIVLGLISIQFSPIVLVFVEMFLVVGWNIAHVLPRRRFTQGFPTVLCQVGDCACVFNDDDGLPKKPVTKAQKRMKIVGTAMVDLALGLTIVVIMGDALELVIALITLAGCFCGLIIDCGLVVRHIDDPDTRTRIQLAPDTEDRRTAGGTVSVAA</sequence>
<accession>A0AAN6VSM4</accession>
<feature type="transmembrane region" description="Helical" evidence="1">
    <location>
        <begin position="51"/>
        <end position="71"/>
    </location>
</feature>
<organism evidence="2 3">
    <name type="scientific">Chaetomidium leptoderma</name>
    <dbReference type="NCBI Taxonomy" id="669021"/>
    <lineage>
        <taxon>Eukaryota</taxon>
        <taxon>Fungi</taxon>
        <taxon>Dikarya</taxon>
        <taxon>Ascomycota</taxon>
        <taxon>Pezizomycotina</taxon>
        <taxon>Sordariomycetes</taxon>
        <taxon>Sordariomycetidae</taxon>
        <taxon>Sordariales</taxon>
        <taxon>Chaetomiaceae</taxon>
        <taxon>Chaetomidium</taxon>
    </lineage>
</organism>
<protein>
    <submittedName>
        <fullName evidence="2">Uncharacterized protein</fullName>
    </submittedName>
</protein>
<keyword evidence="1" id="KW-0472">Membrane</keyword>
<feature type="transmembrane region" description="Helical" evidence="1">
    <location>
        <begin position="112"/>
        <end position="132"/>
    </location>
</feature>
<feature type="transmembrane region" description="Helical" evidence="1">
    <location>
        <begin position="138"/>
        <end position="160"/>
    </location>
</feature>
<evidence type="ECO:0000256" key="1">
    <source>
        <dbReference type="SAM" id="Phobius"/>
    </source>
</evidence>
<keyword evidence="3" id="KW-1185">Reference proteome</keyword>
<reference evidence="2" key="1">
    <citation type="journal article" date="2023" name="Mol. Phylogenet. Evol.">
        <title>Genome-scale phylogeny and comparative genomics of the fungal order Sordariales.</title>
        <authorList>
            <person name="Hensen N."/>
            <person name="Bonometti L."/>
            <person name="Westerberg I."/>
            <person name="Brannstrom I.O."/>
            <person name="Guillou S."/>
            <person name="Cros-Aarteil S."/>
            <person name="Calhoun S."/>
            <person name="Haridas S."/>
            <person name="Kuo A."/>
            <person name="Mondo S."/>
            <person name="Pangilinan J."/>
            <person name="Riley R."/>
            <person name="LaButti K."/>
            <person name="Andreopoulos B."/>
            <person name="Lipzen A."/>
            <person name="Chen C."/>
            <person name="Yan M."/>
            <person name="Daum C."/>
            <person name="Ng V."/>
            <person name="Clum A."/>
            <person name="Steindorff A."/>
            <person name="Ohm R.A."/>
            <person name="Martin F."/>
            <person name="Silar P."/>
            <person name="Natvig D.O."/>
            <person name="Lalanne C."/>
            <person name="Gautier V."/>
            <person name="Ament-Velasquez S.L."/>
            <person name="Kruys A."/>
            <person name="Hutchinson M.I."/>
            <person name="Powell A.J."/>
            <person name="Barry K."/>
            <person name="Miller A.N."/>
            <person name="Grigoriev I.V."/>
            <person name="Debuchy R."/>
            <person name="Gladieux P."/>
            <person name="Hiltunen Thoren M."/>
            <person name="Johannesson H."/>
        </authorList>
    </citation>
    <scope>NUCLEOTIDE SEQUENCE</scope>
    <source>
        <strain evidence="2">CBS 538.74</strain>
    </source>
</reference>
<keyword evidence="1" id="KW-0812">Transmembrane</keyword>
<dbReference type="AlphaFoldDB" id="A0AAN6VSM4"/>
<keyword evidence="1" id="KW-1133">Transmembrane helix</keyword>
<dbReference type="EMBL" id="MU856856">
    <property type="protein sequence ID" value="KAK4157067.1"/>
    <property type="molecule type" value="Genomic_DNA"/>
</dbReference>
<feature type="transmembrane region" description="Helical" evidence="1">
    <location>
        <begin position="23"/>
        <end position="45"/>
    </location>
</feature>
<comment type="caution">
    <text evidence="2">The sequence shown here is derived from an EMBL/GenBank/DDBJ whole genome shotgun (WGS) entry which is preliminary data.</text>
</comment>
<gene>
    <name evidence="2" type="ORF">C8A00DRAFT_40550</name>
</gene>
<evidence type="ECO:0000313" key="3">
    <source>
        <dbReference type="Proteomes" id="UP001302745"/>
    </source>
</evidence>
<proteinExistence type="predicted"/>
<evidence type="ECO:0000313" key="2">
    <source>
        <dbReference type="EMBL" id="KAK4157067.1"/>
    </source>
</evidence>
<dbReference type="Proteomes" id="UP001302745">
    <property type="component" value="Unassembled WGS sequence"/>
</dbReference>